<dbReference type="SMART" id="SM01218">
    <property type="entry name" value="FoP_duplication"/>
    <property type="match status" value="1"/>
</dbReference>
<dbReference type="PANTHER" id="PTHR19965">
    <property type="entry name" value="RNA AND EXPORT FACTOR BINDING PROTEIN"/>
    <property type="match status" value="1"/>
</dbReference>
<name>A0A8J5QPK6_9ASCO</name>
<dbReference type="AlphaFoldDB" id="A0A8J5QPK6"/>
<dbReference type="EMBL" id="JAGSYN010000108">
    <property type="protein sequence ID" value="KAG7664073.1"/>
    <property type="molecule type" value="Genomic_DNA"/>
</dbReference>
<evidence type="ECO:0000313" key="6">
    <source>
        <dbReference type="Proteomes" id="UP000694255"/>
    </source>
</evidence>
<dbReference type="InterPro" id="IPR000504">
    <property type="entry name" value="RRM_dom"/>
</dbReference>
<evidence type="ECO:0000256" key="1">
    <source>
        <dbReference type="ARBA" id="ARBA00022884"/>
    </source>
</evidence>
<dbReference type="InterPro" id="IPR025715">
    <property type="entry name" value="FoP_C"/>
</dbReference>
<organism evidence="5 6">
    <name type="scientific">[Candida] subhashii</name>
    <dbReference type="NCBI Taxonomy" id="561895"/>
    <lineage>
        <taxon>Eukaryota</taxon>
        <taxon>Fungi</taxon>
        <taxon>Dikarya</taxon>
        <taxon>Ascomycota</taxon>
        <taxon>Saccharomycotina</taxon>
        <taxon>Pichiomycetes</taxon>
        <taxon>Debaryomycetaceae</taxon>
        <taxon>Spathaspora</taxon>
    </lineage>
</organism>
<evidence type="ECO:0000259" key="4">
    <source>
        <dbReference type="PROSITE" id="PS50102"/>
    </source>
</evidence>
<feature type="region of interest" description="Disordered" evidence="3">
    <location>
        <begin position="1"/>
        <end position="71"/>
    </location>
</feature>
<feature type="compositionally biased region" description="Basic and acidic residues" evidence="3">
    <location>
        <begin position="211"/>
        <end position="225"/>
    </location>
</feature>
<dbReference type="OrthoDB" id="5382468at2759"/>
<feature type="domain" description="RRM" evidence="4">
    <location>
        <begin position="89"/>
        <end position="164"/>
    </location>
</feature>
<keyword evidence="1 2" id="KW-0694">RNA-binding</keyword>
<dbReference type="PROSITE" id="PS50102">
    <property type="entry name" value="RRM"/>
    <property type="match status" value="1"/>
</dbReference>
<dbReference type="GeneID" id="73469198"/>
<feature type="region of interest" description="Disordered" evidence="3">
    <location>
        <begin position="182"/>
        <end position="248"/>
    </location>
</feature>
<proteinExistence type="predicted"/>
<dbReference type="RefSeq" id="XP_049264305.1">
    <property type="nucleotide sequence ID" value="XM_049406144.1"/>
</dbReference>
<reference evidence="5 6" key="1">
    <citation type="journal article" date="2021" name="DNA Res.">
        <title>Genome analysis of Candida subhashii reveals its hybrid nature and dual mitochondrial genome conformations.</title>
        <authorList>
            <person name="Mixao V."/>
            <person name="Hegedusova E."/>
            <person name="Saus E."/>
            <person name="Pryszcz L.P."/>
            <person name="Cillingova A."/>
            <person name="Nosek J."/>
            <person name="Gabaldon T."/>
        </authorList>
    </citation>
    <scope>NUCLEOTIDE SEQUENCE [LARGE SCALE GENOMIC DNA]</scope>
    <source>
        <strain evidence="5 6">CBS 10753</strain>
    </source>
</reference>
<dbReference type="GO" id="GO:0005634">
    <property type="term" value="C:nucleus"/>
    <property type="evidence" value="ECO:0007669"/>
    <property type="project" value="TreeGrafter"/>
</dbReference>
<feature type="compositionally biased region" description="Low complexity" evidence="3">
    <location>
        <begin position="15"/>
        <end position="25"/>
    </location>
</feature>
<sequence length="248" mass="27148">MSDILEKSLDDIIGESKSSSSSGRRFSPRRGRGGPSNRRGGGPGHGQYRRHPTGARIHKPHSPPYHHPLTKSINSTLPRDIASLAGPRPVLRVKNIHPDLNGEDLSQLFGSINDVDFVKFDAVNDSIAYVCFQKDCVISNSEAIQKYDGKKAMGKILVVENAISLADRIKSLPVRERGAGDMVERVGSGSGGRGGYRGKHIKKGRGGRFGRHVEKSAEELDKELSDYMNTDTNEDGRESSVNDEINME</sequence>
<keyword evidence="6" id="KW-1185">Reference proteome</keyword>
<dbReference type="InterPro" id="IPR051229">
    <property type="entry name" value="ALYREF_mRNA_export"/>
</dbReference>
<dbReference type="Pfam" id="PF13865">
    <property type="entry name" value="FoP_duplication"/>
    <property type="match status" value="1"/>
</dbReference>
<feature type="compositionally biased region" description="Basic residues" evidence="3">
    <location>
        <begin position="196"/>
        <end position="210"/>
    </location>
</feature>
<gene>
    <name evidence="5" type="ORF">J8A68_002397</name>
</gene>
<accession>A0A8J5QPK6</accession>
<dbReference type="Proteomes" id="UP000694255">
    <property type="component" value="Unassembled WGS sequence"/>
</dbReference>
<feature type="compositionally biased region" description="Basic residues" evidence="3">
    <location>
        <begin position="47"/>
        <end position="61"/>
    </location>
</feature>
<comment type="caution">
    <text evidence="5">The sequence shown here is derived from an EMBL/GenBank/DDBJ whole genome shotgun (WGS) entry which is preliminary data.</text>
</comment>
<feature type="compositionally biased region" description="Basic and acidic residues" evidence="3">
    <location>
        <begin position="1"/>
        <end position="10"/>
    </location>
</feature>
<dbReference type="PANTHER" id="PTHR19965:SF82">
    <property type="entry name" value="THO COMPLEX SUBUNIT 4"/>
    <property type="match status" value="1"/>
</dbReference>
<protein>
    <recommendedName>
        <fullName evidence="4">RRM domain-containing protein</fullName>
    </recommendedName>
</protein>
<evidence type="ECO:0000256" key="2">
    <source>
        <dbReference type="PROSITE-ProRule" id="PRU00176"/>
    </source>
</evidence>
<evidence type="ECO:0000313" key="5">
    <source>
        <dbReference type="EMBL" id="KAG7664073.1"/>
    </source>
</evidence>
<evidence type="ECO:0000256" key="3">
    <source>
        <dbReference type="SAM" id="MobiDB-lite"/>
    </source>
</evidence>
<dbReference type="GO" id="GO:0003729">
    <property type="term" value="F:mRNA binding"/>
    <property type="evidence" value="ECO:0007669"/>
    <property type="project" value="TreeGrafter"/>
</dbReference>